<accession>A0A3E4LQ96</accession>
<protein>
    <recommendedName>
        <fullName evidence="4">DUF3592 domain-containing protein</fullName>
    </recommendedName>
</protein>
<evidence type="ECO:0000313" key="2">
    <source>
        <dbReference type="EMBL" id="RGK39302.1"/>
    </source>
</evidence>
<evidence type="ECO:0000313" key="3">
    <source>
        <dbReference type="Proteomes" id="UP000260793"/>
    </source>
</evidence>
<evidence type="ECO:0000256" key="1">
    <source>
        <dbReference type="SAM" id="Phobius"/>
    </source>
</evidence>
<dbReference type="Proteomes" id="UP000260793">
    <property type="component" value="Unassembled WGS sequence"/>
</dbReference>
<keyword evidence="1" id="KW-0812">Transmembrane</keyword>
<comment type="caution">
    <text evidence="2">The sequence shown here is derived from an EMBL/GenBank/DDBJ whole genome shotgun (WGS) entry which is preliminary data.</text>
</comment>
<dbReference type="EMBL" id="QSQN01000020">
    <property type="protein sequence ID" value="RGK39302.1"/>
    <property type="molecule type" value="Genomic_DNA"/>
</dbReference>
<feature type="transmembrane region" description="Helical" evidence="1">
    <location>
        <begin position="6"/>
        <end position="24"/>
    </location>
</feature>
<organism evidence="2 3">
    <name type="scientific">[Ruminococcus] lactaris</name>
    <dbReference type="NCBI Taxonomy" id="46228"/>
    <lineage>
        <taxon>Bacteria</taxon>
        <taxon>Bacillati</taxon>
        <taxon>Bacillota</taxon>
        <taxon>Clostridia</taxon>
        <taxon>Lachnospirales</taxon>
        <taxon>Lachnospiraceae</taxon>
        <taxon>Mediterraneibacter</taxon>
    </lineage>
</organism>
<gene>
    <name evidence="2" type="ORF">DXD17_08365</name>
</gene>
<proteinExistence type="predicted"/>
<dbReference type="RefSeq" id="WP_117468307.1">
    <property type="nucleotide sequence ID" value="NZ_JAJBRQ010000076.1"/>
</dbReference>
<name>A0A3E4LQ96_9FIRM</name>
<dbReference type="AlphaFoldDB" id="A0A3E4LQ96"/>
<evidence type="ECO:0008006" key="4">
    <source>
        <dbReference type="Google" id="ProtNLM"/>
    </source>
</evidence>
<sequence>MIVFWIIGILFLIVGLIVSVPNLIKFIKCKEHTTGKIVSIDSSSNGNARAVYEYIVSSSKYTNKTNWTPQHIFHLDGECHVIYDKNNPDYSYIKQSGQYIRCIVGILFAMIGIGVLLLGIFLITVL</sequence>
<keyword evidence="1" id="KW-0472">Membrane</keyword>
<keyword evidence="1" id="KW-1133">Transmembrane helix</keyword>
<feature type="transmembrane region" description="Helical" evidence="1">
    <location>
        <begin position="99"/>
        <end position="123"/>
    </location>
</feature>
<reference evidence="2 3" key="1">
    <citation type="submission" date="2018-08" db="EMBL/GenBank/DDBJ databases">
        <title>A genome reference for cultivated species of the human gut microbiota.</title>
        <authorList>
            <person name="Zou Y."/>
            <person name="Xue W."/>
            <person name="Luo G."/>
        </authorList>
    </citation>
    <scope>NUCLEOTIDE SEQUENCE [LARGE SCALE GENOMIC DNA]</scope>
    <source>
        <strain evidence="2 3">TF11-7</strain>
    </source>
</reference>